<name>A0A506TW03_9HYPH</name>
<proteinExistence type="predicted"/>
<evidence type="ECO:0000256" key="2">
    <source>
        <dbReference type="ARBA" id="ARBA00023239"/>
    </source>
</evidence>
<dbReference type="GO" id="GO:0016829">
    <property type="term" value="F:lyase activity"/>
    <property type="evidence" value="ECO:0007669"/>
    <property type="project" value="UniProtKB-KW"/>
</dbReference>
<dbReference type="OrthoDB" id="5730382at2"/>
<dbReference type="InterPro" id="IPR001753">
    <property type="entry name" value="Enoyl-CoA_hydra/iso"/>
</dbReference>
<dbReference type="Pfam" id="PF00378">
    <property type="entry name" value="ECH_1"/>
    <property type="match status" value="1"/>
</dbReference>
<dbReference type="EMBL" id="VHLH01000033">
    <property type="protein sequence ID" value="TPW26253.1"/>
    <property type="molecule type" value="Genomic_DNA"/>
</dbReference>
<keyword evidence="2" id="KW-0456">Lyase</keyword>
<keyword evidence="4" id="KW-1185">Reference proteome</keyword>
<dbReference type="PANTHER" id="PTHR11941">
    <property type="entry name" value="ENOYL-COA HYDRATASE-RELATED"/>
    <property type="match status" value="1"/>
</dbReference>
<dbReference type="RefSeq" id="WP_141167970.1">
    <property type="nucleotide sequence ID" value="NZ_VHLH01000033.1"/>
</dbReference>
<organism evidence="3 4">
    <name type="scientific">Pararhizobium mangrovi</name>
    <dbReference type="NCBI Taxonomy" id="2590452"/>
    <lineage>
        <taxon>Bacteria</taxon>
        <taxon>Pseudomonadati</taxon>
        <taxon>Pseudomonadota</taxon>
        <taxon>Alphaproteobacteria</taxon>
        <taxon>Hyphomicrobiales</taxon>
        <taxon>Rhizobiaceae</taxon>
        <taxon>Rhizobium/Agrobacterium group</taxon>
        <taxon>Pararhizobium</taxon>
    </lineage>
</organism>
<dbReference type="AlphaFoldDB" id="A0A506TW03"/>
<comment type="caution">
    <text evidence="3">The sequence shown here is derived from an EMBL/GenBank/DDBJ whole genome shotgun (WGS) entry which is preliminary data.</text>
</comment>
<dbReference type="Gene3D" id="3.90.226.10">
    <property type="entry name" value="2-enoyl-CoA Hydratase, Chain A, domain 1"/>
    <property type="match status" value="1"/>
</dbReference>
<evidence type="ECO:0000313" key="4">
    <source>
        <dbReference type="Proteomes" id="UP000320314"/>
    </source>
</evidence>
<dbReference type="Proteomes" id="UP000320314">
    <property type="component" value="Unassembled WGS sequence"/>
</dbReference>
<dbReference type="GO" id="GO:0016853">
    <property type="term" value="F:isomerase activity"/>
    <property type="evidence" value="ECO:0007669"/>
    <property type="project" value="UniProtKB-KW"/>
</dbReference>
<keyword evidence="3" id="KW-0413">Isomerase</keyword>
<sequence>MTGTLRVERFEGWARLTLDRPAKRNALDRALRMALSKELEALRGEASAVVLAANGDVFCAGLDLKEREADKAQGDRDSANDEWRALALLLREHPAIIVTAVTGLAIGAGATLVGVSDLAIASDDAALRLPEAALGSYAALSGPVTQPELSRKRAAWLLLSNEDVPAADALAWGLVNEVRPRDTVVARAGELATRIAGYDRAVVEEIKRALDSAPSAMRNLTGSLDFGQAVNRRIRSRTDAADRELARFATEGPKRSSTMDDG</sequence>
<dbReference type="GO" id="GO:0006635">
    <property type="term" value="P:fatty acid beta-oxidation"/>
    <property type="evidence" value="ECO:0007669"/>
    <property type="project" value="TreeGrafter"/>
</dbReference>
<reference evidence="3 4" key="1">
    <citation type="submission" date="2019-06" db="EMBL/GenBank/DDBJ databases">
        <authorList>
            <person name="Li M."/>
        </authorList>
    </citation>
    <scope>NUCLEOTIDE SEQUENCE [LARGE SCALE GENOMIC DNA]</scope>
    <source>
        <strain evidence="3 4">BGMRC6574</strain>
    </source>
</reference>
<keyword evidence="1" id="KW-0443">Lipid metabolism</keyword>
<protein>
    <submittedName>
        <fullName evidence="3">Enoyl-CoA hydratase/isomerase family protein</fullName>
    </submittedName>
</protein>
<accession>A0A506TW03</accession>
<dbReference type="PANTHER" id="PTHR11941:SF169">
    <property type="entry name" value="(7AS)-7A-METHYL-1,5-DIOXO-2,3,5,6,7,7A-HEXAHYDRO-1H-INDENE-CARBOXYL-COA HYDROLASE"/>
    <property type="match status" value="1"/>
</dbReference>
<evidence type="ECO:0000313" key="3">
    <source>
        <dbReference type="EMBL" id="TPW26253.1"/>
    </source>
</evidence>
<dbReference type="SUPFAM" id="SSF52096">
    <property type="entry name" value="ClpP/crotonase"/>
    <property type="match status" value="1"/>
</dbReference>
<dbReference type="InterPro" id="IPR029045">
    <property type="entry name" value="ClpP/crotonase-like_dom_sf"/>
</dbReference>
<dbReference type="CDD" id="cd06558">
    <property type="entry name" value="crotonase-like"/>
    <property type="match status" value="1"/>
</dbReference>
<evidence type="ECO:0000256" key="1">
    <source>
        <dbReference type="ARBA" id="ARBA00023098"/>
    </source>
</evidence>
<gene>
    <name evidence="3" type="ORF">FJU11_15400</name>
</gene>